<sequence>MRHIHIRQPRAGDLLGVSIKDLLDIEMGALIQVLPKITTPRIRRSEAEHAPPAALIALGARVANLLIDGLQEAQQTMSDDSLRLPPAVEEAMADIATVFHWPMAELRALTIPELLTWHARARARACPDEQD</sequence>
<dbReference type="EMBL" id="BSPX01000030">
    <property type="protein sequence ID" value="GLT22738.1"/>
    <property type="molecule type" value="Genomic_DNA"/>
</dbReference>
<dbReference type="InterPro" id="IPR009493">
    <property type="entry name" value="P2_GpE"/>
</dbReference>
<dbReference type="RefSeq" id="WP_284188022.1">
    <property type="nucleotide sequence ID" value="NZ_BSPX01000030.1"/>
</dbReference>
<accession>A0ABQ6FAX9</accession>
<evidence type="ECO:0000313" key="1">
    <source>
        <dbReference type="EMBL" id="GLT22738.1"/>
    </source>
</evidence>
<organism evidence="1 2">
    <name type="scientific">Zoogloea oryzae</name>
    <dbReference type="NCBI Taxonomy" id="310767"/>
    <lineage>
        <taxon>Bacteria</taxon>
        <taxon>Pseudomonadati</taxon>
        <taxon>Pseudomonadota</taxon>
        <taxon>Betaproteobacteria</taxon>
        <taxon>Rhodocyclales</taxon>
        <taxon>Zoogloeaceae</taxon>
        <taxon>Zoogloea</taxon>
    </lineage>
</organism>
<dbReference type="Pfam" id="PF06528">
    <property type="entry name" value="Phage_P2_GpE"/>
    <property type="match status" value="1"/>
</dbReference>
<reference evidence="2" key="1">
    <citation type="journal article" date="2019" name="Int. J. Syst. Evol. Microbiol.">
        <title>The Global Catalogue of Microorganisms (GCM) 10K type strain sequencing project: providing services to taxonomists for standard genome sequencing and annotation.</title>
        <authorList>
            <consortium name="The Broad Institute Genomics Platform"/>
            <consortium name="The Broad Institute Genome Sequencing Center for Infectious Disease"/>
            <person name="Wu L."/>
            <person name="Ma J."/>
        </authorList>
    </citation>
    <scope>NUCLEOTIDE SEQUENCE [LARGE SCALE GENOMIC DNA]</scope>
    <source>
        <strain evidence="2">NBRC 102407</strain>
    </source>
</reference>
<evidence type="ECO:0008006" key="3">
    <source>
        <dbReference type="Google" id="ProtNLM"/>
    </source>
</evidence>
<proteinExistence type="predicted"/>
<protein>
    <recommendedName>
        <fullName evidence="3">GpE family phage tail protein</fullName>
    </recommendedName>
</protein>
<keyword evidence="2" id="KW-1185">Reference proteome</keyword>
<gene>
    <name evidence="1" type="ORF">GCM10007933_21980</name>
</gene>
<comment type="caution">
    <text evidence="1">The sequence shown here is derived from an EMBL/GenBank/DDBJ whole genome shotgun (WGS) entry which is preliminary data.</text>
</comment>
<dbReference type="Proteomes" id="UP001157167">
    <property type="component" value="Unassembled WGS sequence"/>
</dbReference>
<name>A0ABQ6FAX9_9RHOO</name>
<evidence type="ECO:0000313" key="2">
    <source>
        <dbReference type="Proteomes" id="UP001157167"/>
    </source>
</evidence>